<feature type="chain" id="PRO_5002106676" description="Cell wall-binding protein" evidence="3">
    <location>
        <begin position="30"/>
        <end position="220"/>
    </location>
</feature>
<evidence type="ECO:0000256" key="2">
    <source>
        <dbReference type="PROSITE-ProRule" id="PRU00591"/>
    </source>
</evidence>
<dbReference type="Proteomes" id="UP000031866">
    <property type="component" value="Chromosome"/>
</dbReference>
<dbReference type="KEGG" id="cbei:LF65_03698"/>
<dbReference type="Pfam" id="PF19127">
    <property type="entry name" value="Choline_bind_3"/>
    <property type="match status" value="1"/>
</dbReference>
<dbReference type="InterPro" id="IPR018337">
    <property type="entry name" value="Cell_wall/Cho-bd_repeat"/>
</dbReference>
<name>A0A0B5QQJ9_CLOBE</name>
<evidence type="ECO:0008006" key="6">
    <source>
        <dbReference type="Google" id="ProtNLM"/>
    </source>
</evidence>
<dbReference type="EMBL" id="CP010086">
    <property type="protein sequence ID" value="AJH00253.1"/>
    <property type="molecule type" value="Genomic_DNA"/>
</dbReference>
<feature type="signal peptide" evidence="3">
    <location>
        <begin position="1"/>
        <end position="29"/>
    </location>
</feature>
<dbReference type="Gene3D" id="2.10.270.10">
    <property type="entry name" value="Cholin Binding"/>
    <property type="match status" value="1"/>
</dbReference>
<dbReference type="SUPFAM" id="SSF69360">
    <property type="entry name" value="Cell wall binding repeat"/>
    <property type="match status" value="1"/>
</dbReference>
<organism evidence="4 5">
    <name type="scientific">Clostridium beijerinckii</name>
    <name type="common">Clostridium MP</name>
    <dbReference type="NCBI Taxonomy" id="1520"/>
    <lineage>
        <taxon>Bacteria</taxon>
        <taxon>Bacillati</taxon>
        <taxon>Bacillota</taxon>
        <taxon>Clostridia</taxon>
        <taxon>Eubacteriales</taxon>
        <taxon>Clostridiaceae</taxon>
        <taxon>Clostridium</taxon>
    </lineage>
</organism>
<evidence type="ECO:0000313" key="4">
    <source>
        <dbReference type="EMBL" id="AJH00253.1"/>
    </source>
</evidence>
<dbReference type="AlphaFoldDB" id="A0A0B5QQJ9"/>
<sequence>MKKLQITKKIVSSLAIALVLAVNPIVAHAEWKQDSTGWWYAEGDSWYKGWKQIGEKWYYFKDNGYMAHDCYIDNYSLNSKGYWDGALQSQDFSVNYPSSWIKAKGTSGMSIYLLGNEFTIESELTVNMQGKSRDEVIDKCIKAIKSRFGINQVNISQQMINGRTVDVFDYKYKLEHNERQVHTVNLYNNDKLYVFTIVGDKGISSANMDAFNNMLKTITF</sequence>
<dbReference type="RefSeq" id="WP_052482907.1">
    <property type="nucleotide sequence ID" value="NZ_CP010086.2"/>
</dbReference>
<evidence type="ECO:0000256" key="3">
    <source>
        <dbReference type="SAM" id="SignalP"/>
    </source>
</evidence>
<protein>
    <recommendedName>
        <fullName evidence="6">Cell wall-binding protein</fullName>
    </recommendedName>
</protein>
<keyword evidence="3" id="KW-0732">Signal</keyword>
<accession>A0A0B5QQJ9</accession>
<evidence type="ECO:0000256" key="1">
    <source>
        <dbReference type="ARBA" id="ARBA00022737"/>
    </source>
</evidence>
<feature type="repeat" description="Cell wall-binding" evidence="2">
    <location>
        <begin position="47"/>
        <end position="66"/>
    </location>
</feature>
<evidence type="ECO:0000313" key="5">
    <source>
        <dbReference type="Proteomes" id="UP000031866"/>
    </source>
</evidence>
<reference evidence="5" key="1">
    <citation type="submission" date="2014-12" db="EMBL/GenBank/DDBJ databases">
        <title>Genome sequence of Clostridium beijerinckii strain 59B.</title>
        <authorList>
            <person name="Little G.T."/>
            <person name="Minton N.P."/>
        </authorList>
    </citation>
    <scope>NUCLEOTIDE SEQUENCE [LARGE SCALE GENOMIC DNA]</scope>
    <source>
        <strain evidence="5">59B</strain>
    </source>
</reference>
<dbReference type="PROSITE" id="PS51170">
    <property type="entry name" value="CW"/>
    <property type="match status" value="1"/>
</dbReference>
<proteinExistence type="predicted"/>
<dbReference type="OrthoDB" id="1909270at2"/>
<gene>
    <name evidence="4" type="ORF">LF65_03698</name>
</gene>
<keyword evidence="1" id="KW-0677">Repeat</keyword>
<dbReference type="Gene3D" id="3.40.1000.10">
    <property type="entry name" value="Mog1/PsbP, alpha/beta/alpha sandwich"/>
    <property type="match status" value="1"/>
</dbReference>